<evidence type="ECO:0000256" key="1">
    <source>
        <dbReference type="ARBA" id="ARBA00022801"/>
    </source>
</evidence>
<dbReference type="PANTHER" id="PTHR43316:SF8">
    <property type="entry name" value="HAD FAMILY HYDROLASE"/>
    <property type="match status" value="1"/>
</dbReference>
<dbReference type="SUPFAM" id="SSF56784">
    <property type="entry name" value="HAD-like"/>
    <property type="match status" value="1"/>
</dbReference>
<dbReference type="Gene3D" id="3.40.50.1000">
    <property type="entry name" value="HAD superfamily/HAD-like"/>
    <property type="match status" value="1"/>
</dbReference>
<evidence type="ECO:0000313" key="2">
    <source>
        <dbReference type="EMBL" id="NHC16178.1"/>
    </source>
</evidence>
<dbReference type="GO" id="GO:0016787">
    <property type="term" value="F:hydrolase activity"/>
    <property type="evidence" value="ECO:0007669"/>
    <property type="project" value="UniProtKB-KW"/>
</dbReference>
<comment type="caution">
    <text evidence="2">The sequence shown here is derived from an EMBL/GenBank/DDBJ whole genome shotgun (WGS) entry which is preliminary data.</text>
</comment>
<sequence>MLSAARRHLVFDADDTLWENNVFFERAIDDFVAWMNHPTLEPAAIRQTLHDIERANSVAHGYGTLVFLRSLHECFERLAERGADDTDRASIEAFAARLRSGDVELIPEVEHTLAALGDRHDLLLLTKGAPEEQQRKIDVSGLAGYFRRTVIVPEKDVEAYRKLVADEGLDPAQTWMIGNSIKSDINPALAAGLGAVFLPNDNTWALEHAELDAPTEGRFLQLQRFPELLLHF</sequence>
<gene>
    <name evidence="2" type="ORF">G9H71_20540</name>
</gene>
<reference evidence="2 3" key="1">
    <citation type="submission" date="2020-03" db="EMBL/GenBank/DDBJ databases">
        <title>Two novel Motilibacter sp.</title>
        <authorList>
            <person name="Liu S."/>
        </authorList>
    </citation>
    <scope>NUCLEOTIDE SEQUENCE [LARGE SCALE GENOMIC DNA]</scope>
    <source>
        <strain evidence="2 3">E257</strain>
    </source>
</reference>
<dbReference type="InterPro" id="IPR036412">
    <property type="entry name" value="HAD-like_sf"/>
</dbReference>
<dbReference type="InterPro" id="IPR023214">
    <property type="entry name" value="HAD_sf"/>
</dbReference>
<dbReference type="PANTHER" id="PTHR43316">
    <property type="entry name" value="HYDROLASE, HALOACID DELAHOGENASE-RELATED"/>
    <property type="match status" value="1"/>
</dbReference>
<dbReference type="SFLD" id="SFLDS00003">
    <property type="entry name" value="Haloacid_Dehalogenase"/>
    <property type="match status" value="1"/>
</dbReference>
<keyword evidence="3" id="KW-1185">Reference proteome</keyword>
<dbReference type="Gene3D" id="1.10.150.240">
    <property type="entry name" value="Putative phosphatase, domain 2"/>
    <property type="match status" value="1"/>
</dbReference>
<accession>A0ABX0H024</accession>
<keyword evidence="1 2" id="KW-0378">Hydrolase</keyword>
<dbReference type="Pfam" id="PF00702">
    <property type="entry name" value="Hydrolase"/>
    <property type="match status" value="1"/>
</dbReference>
<dbReference type="SFLD" id="SFLDG01129">
    <property type="entry name" value="C1.5:_HAD__Beta-PGM__Phosphata"/>
    <property type="match status" value="1"/>
</dbReference>
<dbReference type="InterPro" id="IPR023198">
    <property type="entry name" value="PGP-like_dom2"/>
</dbReference>
<dbReference type="EMBL" id="JAANNP010000103">
    <property type="protein sequence ID" value="NHC16178.1"/>
    <property type="molecule type" value="Genomic_DNA"/>
</dbReference>
<evidence type="ECO:0000313" key="3">
    <source>
        <dbReference type="Proteomes" id="UP000800981"/>
    </source>
</evidence>
<proteinExistence type="predicted"/>
<dbReference type="Proteomes" id="UP000800981">
    <property type="component" value="Unassembled WGS sequence"/>
</dbReference>
<name>A0ABX0H024_9ACTN</name>
<dbReference type="InterPro" id="IPR051540">
    <property type="entry name" value="S-2-haloacid_dehalogenase"/>
</dbReference>
<organism evidence="2 3">
    <name type="scientific">Motilibacter deserti</name>
    <dbReference type="NCBI Taxonomy" id="2714956"/>
    <lineage>
        <taxon>Bacteria</taxon>
        <taxon>Bacillati</taxon>
        <taxon>Actinomycetota</taxon>
        <taxon>Actinomycetes</taxon>
        <taxon>Motilibacterales</taxon>
        <taxon>Motilibacteraceae</taxon>
        <taxon>Motilibacter</taxon>
    </lineage>
</organism>
<protein>
    <submittedName>
        <fullName evidence="2">HAD family hydrolase</fullName>
    </submittedName>
</protein>